<sequence length="321" mass="36015">MTNFSAAALNTPILEICMTHMQNLHNPFYTPEYITYRRSQGDIPWILSSNSIHTQSEIYCLAFMKSGRLRHSLEIPSIPDISGNEPFWHGLMDFCRNKGISNLSINSFGAQGGLIPQLKHERSRKKRYEYILDLTHPDALKKMSKQHVRKVKQAQKAGVKMQRTCHQEAVEAHVRLISLSMQRRKARGENITISVPTKNIQHLVSTGTGEIFQTVLADRVVSSNLILRAPRAGYNHSGGTSPEGMDCGASHFLIYEIAGALRDEGKKTLNLGGVDDPDPKSGLVRFKAGFGTERIQLEAARFMPRSVVFGFLQHFLSSIRK</sequence>
<dbReference type="Proteomes" id="UP000185062">
    <property type="component" value="Unassembled WGS sequence"/>
</dbReference>
<reference evidence="2 3" key="1">
    <citation type="submission" date="2016-12" db="EMBL/GenBank/DDBJ databases">
        <authorList>
            <person name="Song W.-J."/>
            <person name="Kurnit D.M."/>
        </authorList>
    </citation>
    <scope>NUCLEOTIDE SEQUENCE [LARGE SCALE GENOMIC DNA]</scope>
    <source>
        <strain evidence="2 3">ATCC 49181</strain>
    </source>
</reference>
<dbReference type="STRING" id="44575.SAMN05216419_100849"/>
<dbReference type="SUPFAM" id="SSF55729">
    <property type="entry name" value="Acyl-CoA N-acyltransferases (Nat)"/>
    <property type="match status" value="1"/>
</dbReference>
<name>A0A1N6I417_9PROT</name>
<dbReference type="PANTHER" id="PTHR36174:SF1">
    <property type="entry name" value="LIPID II:GLYCINE GLYCYLTRANSFERASE"/>
    <property type="match status" value="1"/>
</dbReference>
<gene>
    <name evidence="2" type="ORF">SAMN02743940_1522</name>
</gene>
<proteinExistence type="predicted"/>
<dbReference type="InterPro" id="IPR016181">
    <property type="entry name" value="Acyl_CoA_acyltransferase"/>
</dbReference>
<dbReference type="PANTHER" id="PTHR36174">
    <property type="entry name" value="LIPID II:GLYCINE GLYCYLTRANSFERASE"/>
    <property type="match status" value="1"/>
</dbReference>
<evidence type="ECO:0000313" key="3">
    <source>
        <dbReference type="Proteomes" id="UP000185062"/>
    </source>
</evidence>
<dbReference type="AlphaFoldDB" id="A0A1N6I417"/>
<evidence type="ECO:0000259" key="1">
    <source>
        <dbReference type="Pfam" id="PF13480"/>
    </source>
</evidence>
<dbReference type="Pfam" id="PF13480">
    <property type="entry name" value="Acetyltransf_6"/>
    <property type="match status" value="1"/>
</dbReference>
<organism evidence="2 3">
    <name type="scientific">Nitrosomonas cryotolerans ATCC 49181</name>
    <dbReference type="NCBI Taxonomy" id="1131553"/>
    <lineage>
        <taxon>Bacteria</taxon>
        <taxon>Pseudomonadati</taxon>
        <taxon>Pseudomonadota</taxon>
        <taxon>Betaproteobacteria</taxon>
        <taxon>Nitrosomonadales</taxon>
        <taxon>Nitrosomonadaceae</taxon>
        <taxon>Nitrosomonas</taxon>
    </lineage>
</organism>
<dbReference type="InterPro" id="IPR038740">
    <property type="entry name" value="BioF2-like_GNAT_dom"/>
</dbReference>
<keyword evidence="3" id="KW-1185">Reference proteome</keyword>
<dbReference type="EMBL" id="FSRO01000001">
    <property type="protein sequence ID" value="SIO26655.1"/>
    <property type="molecule type" value="Genomic_DNA"/>
</dbReference>
<feature type="domain" description="BioF2-like acetyltransferase" evidence="1">
    <location>
        <begin position="142"/>
        <end position="276"/>
    </location>
</feature>
<dbReference type="GO" id="GO:0016740">
    <property type="term" value="F:transferase activity"/>
    <property type="evidence" value="ECO:0007669"/>
    <property type="project" value="UniProtKB-KW"/>
</dbReference>
<protein>
    <submittedName>
        <fullName evidence="2">Acetyltransferase (GNAT) domain-containing protein</fullName>
    </submittedName>
</protein>
<evidence type="ECO:0000313" key="2">
    <source>
        <dbReference type="EMBL" id="SIO26655.1"/>
    </source>
</evidence>
<accession>A0A1N6I417</accession>
<dbReference type="InterPro" id="IPR050644">
    <property type="entry name" value="PG_Glycine_Bridge_Synth"/>
</dbReference>
<dbReference type="Gene3D" id="3.40.630.30">
    <property type="match status" value="1"/>
</dbReference>
<keyword evidence="2" id="KW-0808">Transferase</keyword>
<dbReference type="RefSeq" id="WP_028461080.1">
    <property type="nucleotide sequence ID" value="NZ_FSRO01000001.1"/>
</dbReference>